<dbReference type="EMBL" id="FNSO01000003">
    <property type="protein sequence ID" value="SEB45774.1"/>
    <property type="molecule type" value="Genomic_DNA"/>
</dbReference>
<dbReference type="PROSITE" id="PS50943">
    <property type="entry name" value="HTH_CROC1"/>
    <property type="match status" value="1"/>
</dbReference>
<protein>
    <submittedName>
        <fullName evidence="3">Helix-turn-helix domain-containing protein</fullName>
    </submittedName>
</protein>
<dbReference type="AlphaFoldDB" id="A0A1H4JHI3"/>
<reference evidence="4" key="1">
    <citation type="submission" date="2016-10" db="EMBL/GenBank/DDBJ databases">
        <authorList>
            <person name="Varghese N."/>
            <person name="Submissions S."/>
        </authorList>
    </citation>
    <scope>NUCLEOTIDE SEQUENCE [LARGE SCALE GENOMIC DNA]</scope>
    <source>
        <strain evidence="4">DSM 44544</strain>
    </source>
</reference>
<name>A0A1H4JHI3_9PSEU</name>
<evidence type="ECO:0000313" key="4">
    <source>
        <dbReference type="Proteomes" id="UP000199622"/>
    </source>
</evidence>
<organism evidence="3 4">
    <name type="scientific">Amycolatopsis tolypomycina</name>
    <dbReference type="NCBI Taxonomy" id="208445"/>
    <lineage>
        <taxon>Bacteria</taxon>
        <taxon>Bacillati</taxon>
        <taxon>Actinomycetota</taxon>
        <taxon>Actinomycetes</taxon>
        <taxon>Pseudonocardiales</taxon>
        <taxon>Pseudonocardiaceae</taxon>
        <taxon>Amycolatopsis</taxon>
    </lineage>
</organism>
<accession>A0A1H4JHI3</accession>
<dbReference type="Pfam" id="PF13560">
    <property type="entry name" value="HTH_31"/>
    <property type="match status" value="1"/>
</dbReference>
<keyword evidence="4" id="KW-1185">Reference proteome</keyword>
<sequence length="492" mass="54128">MTEPSSRVTPGQVLQAWRAYRDVSGAEVARRIGVQPPALSQWETGKRTPEHPYAVTAIGKALQLPADEATAMEGMWRTAASVTALPPQGAWFHNFPIPSGPVWAWMRSHPGSGDHQVVLEFGPFNESFTIPADSGGLIVHSPTSLPNPPLKVIFDGEGWTDFGRGVIPEQVATKLGITMIAARDVIGGNSPMFRPLKDDESAESRTMLANIRHAASWFNLAWSRVSAHFGVLRPTVPTARALEAETIATTRRPGTSVTDTAGQLVSQLMMTPEQIRAIRQARGFTRAEAAQEATNRNPRSPVTPKMLETLETTGRIPAAAHALARLDMIYQTDGRLGIDRVEDFDTATRTPTGAFSPDFPWYWQGHVWLQVHGPRPDDTCVMELIWGPWRRRVRVRSLDVVTTRKAVLGPDPARPAPPPPHRPGRRKPLELNPRLVVTLPRGWRLGAGMGAVPTALDINVGWRPVNLRAAAELVRESVRAIELTRPRSPDRK</sequence>
<feature type="compositionally biased region" description="Pro residues" evidence="1">
    <location>
        <begin position="412"/>
        <end position="421"/>
    </location>
</feature>
<dbReference type="SUPFAM" id="SSF47413">
    <property type="entry name" value="lambda repressor-like DNA-binding domains"/>
    <property type="match status" value="1"/>
</dbReference>
<dbReference type="Proteomes" id="UP000199622">
    <property type="component" value="Unassembled WGS sequence"/>
</dbReference>
<dbReference type="CDD" id="cd00093">
    <property type="entry name" value="HTH_XRE"/>
    <property type="match status" value="1"/>
</dbReference>
<evidence type="ECO:0000313" key="3">
    <source>
        <dbReference type="EMBL" id="SEB45774.1"/>
    </source>
</evidence>
<proteinExistence type="predicted"/>
<dbReference type="InterPro" id="IPR010982">
    <property type="entry name" value="Lambda_DNA-bd_dom_sf"/>
</dbReference>
<dbReference type="GO" id="GO:0003677">
    <property type="term" value="F:DNA binding"/>
    <property type="evidence" value="ECO:0007669"/>
    <property type="project" value="InterPro"/>
</dbReference>
<feature type="domain" description="HTH cro/C1-type" evidence="2">
    <location>
        <begin position="14"/>
        <end position="69"/>
    </location>
</feature>
<dbReference type="Gene3D" id="1.10.260.40">
    <property type="entry name" value="lambda repressor-like DNA-binding domains"/>
    <property type="match status" value="1"/>
</dbReference>
<dbReference type="InterPro" id="IPR001387">
    <property type="entry name" value="Cro/C1-type_HTH"/>
</dbReference>
<dbReference type="RefSeq" id="WP_167384528.1">
    <property type="nucleotide sequence ID" value="NZ_FNSO01000003.1"/>
</dbReference>
<evidence type="ECO:0000259" key="2">
    <source>
        <dbReference type="PROSITE" id="PS50943"/>
    </source>
</evidence>
<dbReference type="SMART" id="SM00530">
    <property type="entry name" value="HTH_XRE"/>
    <property type="match status" value="1"/>
</dbReference>
<evidence type="ECO:0000256" key="1">
    <source>
        <dbReference type="SAM" id="MobiDB-lite"/>
    </source>
</evidence>
<feature type="region of interest" description="Disordered" evidence="1">
    <location>
        <begin position="408"/>
        <end position="428"/>
    </location>
</feature>
<gene>
    <name evidence="3" type="ORF">SAMN04489727_1909</name>
</gene>